<organism evidence="3 4">
    <name type="scientific">Pseudoalteromonas aurantia 208</name>
    <dbReference type="NCBI Taxonomy" id="1314867"/>
    <lineage>
        <taxon>Bacteria</taxon>
        <taxon>Pseudomonadati</taxon>
        <taxon>Pseudomonadota</taxon>
        <taxon>Gammaproteobacteria</taxon>
        <taxon>Alteromonadales</taxon>
        <taxon>Pseudoalteromonadaceae</taxon>
        <taxon>Pseudoalteromonas</taxon>
    </lineage>
</organism>
<evidence type="ECO:0000313" key="4">
    <source>
        <dbReference type="Proteomes" id="UP000615755"/>
    </source>
</evidence>
<dbReference type="PANTHER" id="PTHR30469:SF12">
    <property type="entry name" value="MULTIDRUG RESISTANCE PROTEIN MDTA"/>
    <property type="match status" value="1"/>
</dbReference>
<evidence type="ECO:0000256" key="1">
    <source>
        <dbReference type="ARBA" id="ARBA00009477"/>
    </source>
</evidence>
<dbReference type="NCBIfam" id="TIGR01730">
    <property type="entry name" value="RND_mfp"/>
    <property type="match status" value="1"/>
</dbReference>
<evidence type="ECO:0000313" key="3">
    <source>
        <dbReference type="EMBL" id="MBE0367909.1"/>
    </source>
</evidence>
<dbReference type="EMBL" id="AQGV01000012">
    <property type="protein sequence ID" value="MBE0367909.1"/>
    <property type="molecule type" value="Genomic_DNA"/>
</dbReference>
<name>A0ABR9EC43_9GAMM</name>
<gene>
    <name evidence="3" type="ORF">PAUR_a1381</name>
</gene>
<protein>
    <recommendedName>
        <fullName evidence="2">Multidrug resistance protein MdtA-like barrel-sandwich hybrid domain-containing protein</fullName>
    </recommendedName>
</protein>
<accession>A0ABR9EC43</accession>
<keyword evidence="4" id="KW-1185">Reference proteome</keyword>
<dbReference type="InterPro" id="IPR006143">
    <property type="entry name" value="RND_pump_MFP"/>
</dbReference>
<sequence>MASKKQIILPIAVLITGIGVAAAFSAMKQPPEEKAEKIIHPLVEIESVSVAPMQLTVDSYGIVKPKYSTELVAQVSGQIIQISEKFVRGGFVKAGEVLARIDPNDYEAALIEAQANLAQAHSALEIEQAQAHVAKTEWQRIKNNASETIPSELYLRKPQLADKLAQYRAAQASEKRANRNLERTYIKAPYDAIVDSRQISLGSVVSPGNQFGVLNATSVAEVRLPVADKELQYLVNNGLDSKVSLAAKFAGKDVIWKGRIVRNEGVIDERSRMTYLVAQVDVPYSSGDKQLRFGTYINAKIEGQLIQSAVSVPRHLVKNGQIATLNDDLTLSFKSLQIIRESNGMVIANAGLSNGNKIITSALEYPANGMQLRIEDTANQAPTTQLALKEE</sequence>
<dbReference type="Pfam" id="PF25917">
    <property type="entry name" value="BSH_RND"/>
    <property type="match status" value="1"/>
</dbReference>
<dbReference type="RefSeq" id="WP_192507273.1">
    <property type="nucleotide sequence ID" value="NZ_AQGV01000012.1"/>
</dbReference>
<reference evidence="3 4" key="1">
    <citation type="submission" date="2015-03" db="EMBL/GenBank/DDBJ databases">
        <title>Genome sequence of Pseudoalteromonas aurantia.</title>
        <authorList>
            <person name="Xie B.-B."/>
            <person name="Rong J.-C."/>
            <person name="Qin Q.-L."/>
            <person name="Zhang Y.-Z."/>
        </authorList>
    </citation>
    <scope>NUCLEOTIDE SEQUENCE [LARGE SCALE GENOMIC DNA]</scope>
    <source>
        <strain evidence="3 4">208</strain>
    </source>
</reference>
<dbReference type="SUPFAM" id="SSF111369">
    <property type="entry name" value="HlyD-like secretion proteins"/>
    <property type="match status" value="1"/>
</dbReference>
<dbReference type="Proteomes" id="UP000615755">
    <property type="component" value="Unassembled WGS sequence"/>
</dbReference>
<dbReference type="Gene3D" id="1.10.287.470">
    <property type="entry name" value="Helix hairpin bin"/>
    <property type="match status" value="1"/>
</dbReference>
<comment type="caution">
    <text evidence="3">The sequence shown here is derived from an EMBL/GenBank/DDBJ whole genome shotgun (WGS) entry which is preliminary data.</text>
</comment>
<evidence type="ECO:0000259" key="2">
    <source>
        <dbReference type="Pfam" id="PF25917"/>
    </source>
</evidence>
<comment type="similarity">
    <text evidence="1">Belongs to the membrane fusion protein (MFP) (TC 8.A.1) family.</text>
</comment>
<feature type="domain" description="Multidrug resistance protein MdtA-like barrel-sandwich hybrid" evidence="2">
    <location>
        <begin position="70"/>
        <end position="211"/>
    </location>
</feature>
<dbReference type="InterPro" id="IPR058625">
    <property type="entry name" value="MdtA-like_BSH"/>
</dbReference>
<dbReference type="Gene3D" id="2.40.50.100">
    <property type="match status" value="1"/>
</dbReference>
<dbReference type="Gene3D" id="2.40.30.170">
    <property type="match status" value="1"/>
</dbReference>
<proteinExistence type="inferred from homology"/>
<dbReference type="PANTHER" id="PTHR30469">
    <property type="entry name" value="MULTIDRUG RESISTANCE PROTEIN MDTA"/>
    <property type="match status" value="1"/>
</dbReference>